<dbReference type="RefSeq" id="WP_037615690.1">
    <property type="nucleotide sequence ID" value="NZ_JASKOR010000016.1"/>
</dbReference>
<keyword evidence="4" id="KW-1185">Reference proteome</keyword>
<feature type="transmembrane region" description="Helical" evidence="2">
    <location>
        <begin position="17"/>
        <end position="48"/>
    </location>
</feature>
<comment type="caution">
    <text evidence="3">The sequence shown here is derived from an EMBL/GenBank/DDBJ whole genome shotgun (WGS) entry which is preliminary data.</text>
</comment>
<dbReference type="Proteomes" id="UP000030019">
    <property type="component" value="Unassembled WGS sequence"/>
</dbReference>
<name>A0A0A0DI11_9STRE</name>
<dbReference type="PATRIC" id="fig|176090.4.peg.657"/>
<dbReference type="EMBL" id="JPEN01000050">
    <property type="protein sequence ID" value="KGM37518.1"/>
    <property type="molecule type" value="Genomic_DNA"/>
</dbReference>
<reference evidence="3 4" key="1">
    <citation type="submission" date="2014-06" db="EMBL/GenBank/DDBJ databases">
        <authorList>
            <person name="Teng J.L."/>
            <person name="Huang Y."/>
            <person name="Tse H."/>
            <person name="Lau S.K."/>
            <person name="Woo P.C."/>
        </authorList>
    </citation>
    <scope>NUCLEOTIDE SEQUENCE [LARGE SCALE GENOMIC DNA]</scope>
    <source>
        <strain evidence="3 4">HKU4</strain>
    </source>
</reference>
<keyword evidence="2" id="KW-0812">Transmembrane</keyword>
<evidence type="ECO:0000256" key="2">
    <source>
        <dbReference type="SAM" id="Phobius"/>
    </source>
</evidence>
<proteinExistence type="predicted"/>
<accession>A0A0A0DI11</accession>
<sequence>MSRRNDDSNQQPEWFSWFWILIFVFGSGIVASYLLPIAILGTIGYGIYRYHNQRKDRIEAKQNSIGRIEYLKSEIGQADRRIKKLESYQKDGDQESYQDLALQILPQLTYIKNTANDLRGEIPASVYQRIQTKIRTVTAEIDEQLQKIEQEKRQKEAQPKKTSLEELAPELAATVRNIQIDHEAILQKISQSESNNKEELTAIHQSQMEHYEDILEGYLKIKASPKDFYNAEERLAKAKAAIEQFDLDLDEALRQLNEADLRDFDISLRILDKEKQTDPGF</sequence>
<protein>
    <recommendedName>
        <fullName evidence="5">Membrane associated protein</fullName>
    </recommendedName>
</protein>
<organism evidence="3 4">
    <name type="scientific">Streptococcus sinensis</name>
    <dbReference type="NCBI Taxonomy" id="176090"/>
    <lineage>
        <taxon>Bacteria</taxon>
        <taxon>Bacillati</taxon>
        <taxon>Bacillota</taxon>
        <taxon>Bacilli</taxon>
        <taxon>Lactobacillales</taxon>
        <taxon>Streptococcaceae</taxon>
        <taxon>Streptococcus</taxon>
    </lineage>
</organism>
<feature type="coiled-coil region" evidence="1">
    <location>
        <begin position="127"/>
        <end position="158"/>
    </location>
</feature>
<gene>
    <name evidence="3" type="ORF">SSIN_0663</name>
</gene>
<dbReference type="STRING" id="176090.SSIN_0663"/>
<keyword evidence="2" id="KW-0472">Membrane</keyword>
<dbReference type="AlphaFoldDB" id="A0A0A0DI11"/>
<evidence type="ECO:0000256" key="1">
    <source>
        <dbReference type="SAM" id="Coils"/>
    </source>
</evidence>
<evidence type="ECO:0000313" key="3">
    <source>
        <dbReference type="EMBL" id="KGM37518.1"/>
    </source>
</evidence>
<feature type="coiled-coil region" evidence="1">
    <location>
        <begin position="235"/>
        <end position="262"/>
    </location>
</feature>
<evidence type="ECO:0000313" key="4">
    <source>
        <dbReference type="Proteomes" id="UP000030019"/>
    </source>
</evidence>
<evidence type="ECO:0008006" key="5">
    <source>
        <dbReference type="Google" id="ProtNLM"/>
    </source>
</evidence>
<keyword evidence="1" id="KW-0175">Coiled coil</keyword>
<keyword evidence="2" id="KW-1133">Transmembrane helix</keyword>